<keyword evidence="1" id="KW-1133">Transmembrane helix</keyword>
<proteinExistence type="predicted"/>
<name>Q0AE07_NITEC</name>
<dbReference type="eggNOG" id="COG1280">
    <property type="taxonomic scope" value="Bacteria"/>
</dbReference>
<evidence type="ECO:0000256" key="1">
    <source>
        <dbReference type="SAM" id="Phobius"/>
    </source>
</evidence>
<feature type="transmembrane region" description="Helical" evidence="1">
    <location>
        <begin position="12"/>
        <end position="31"/>
    </location>
</feature>
<dbReference type="AlphaFoldDB" id="Q0AE07"/>
<protein>
    <submittedName>
        <fullName evidence="2">Uncharacterized protein</fullName>
    </submittedName>
</protein>
<organism evidence="2 3">
    <name type="scientific">Nitrosomonas eutropha (strain DSM 101675 / C91 / Nm57)</name>
    <dbReference type="NCBI Taxonomy" id="335283"/>
    <lineage>
        <taxon>Bacteria</taxon>
        <taxon>Pseudomonadati</taxon>
        <taxon>Pseudomonadota</taxon>
        <taxon>Betaproteobacteria</taxon>
        <taxon>Nitrosomonadales</taxon>
        <taxon>Nitrosomonadaceae</taxon>
        <taxon>Nitrosomonas</taxon>
    </lineage>
</organism>
<keyword evidence="1" id="KW-0472">Membrane</keyword>
<dbReference type="EMBL" id="CP000450">
    <property type="protein sequence ID" value="ABI60425.1"/>
    <property type="molecule type" value="Genomic_DNA"/>
</dbReference>
<evidence type="ECO:0000313" key="3">
    <source>
        <dbReference type="Proteomes" id="UP000001966"/>
    </source>
</evidence>
<accession>Q0AE07</accession>
<reference evidence="2 3" key="1">
    <citation type="journal article" date="2007" name="Environ. Microbiol.">
        <title>Whole-genome analysis of the ammonia-oxidizing bacterium, Nitrosomonas eutropha C91: implications for niche adaptation.</title>
        <authorList>
            <person name="Stein L.Y."/>
            <person name="Arp D.J."/>
            <person name="Berube P.M."/>
            <person name="Chain P.S."/>
            <person name="Hauser L."/>
            <person name="Jetten M.S."/>
            <person name="Klotz M.G."/>
            <person name="Larimer F.W."/>
            <person name="Norton J.M."/>
            <person name="Op den Camp H.J.M."/>
            <person name="Shin M."/>
            <person name="Wei X."/>
        </authorList>
    </citation>
    <scope>NUCLEOTIDE SEQUENCE [LARGE SCALE GENOMIC DNA]</scope>
    <source>
        <strain evidence="3">DSM 101675 / C91 / Nm57</strain>
    </source>
</reference>
<sequence>MCTACYAGAGRLLAFAGMITLAALGLVSILYTSEHLFSSIKLAVSLSIYFYGKVTGKAVAGVSASEKIPTCAMPSLPGVPRYIPWSTHEEPL</sequence>
<dbReference type="KEGG" id="net:Neut_2205"/>
<keyword evidence="1" id="KW-0812">Transmembrane</keyword>
<dbReference type="Proteomes" id="UP000001966">
    <property type="component" value="Chromosome"/>
</dbReference>
<evidence type="ECO:0000313" key="2">
    <source>
        <dbReference type="EMBL" id="ABI60425.1"/>
    </source>
</evidence>
<dbReference type="HOGENOM" id="CLU_2410231_0_0_4"/>
<gene>
    <name evidence="2" type="ordered locus">Neut_2205</name>
</gene>